<reference evidence="1 2" key="1">
    <citation type="submission" date="2024-09" db="EMBL/GenBank/DDBJ databases">
        <authorList>
            <person name="Sun Q."/>
            <person name="Mori K."/>
        </authorList>
    </citation>
    <scope>NUCLEOTIDE SEQUENCE [LARGE SCALE GENOMIC DNA]</scope>
    <source>
        <strain evidence="1 2">CCM 7792</strain>
    </source>
</reference>
<comment type="caution">
    <text evidence="1">The sequence shown here is derived from an EMBL/GenBank/DDBJ whole genome shotgun (WGS) entry which is preliminary data.</text>
</comment>
<evidence type="ECO:0008006" key="3">
    <source>
        <dbReference type="Google" id="ProtNLM"/>
    </source>
</evidence>
<evidence type="ECO:0000313" key="2">
    <source>
        <dbReference type="Proteomes" id="UP001589773"/>
    </source>
</evidence>
<dbReference type="EMBL" id="JBHLWP010000025">
    <property type="protein sequence ID" value="MFC0254471.1"/>
    <property type="molecule type" value="Genomic_DNA"/>
</dbReference>
<protein>
    <recommendedName>
        <fullName evidence="3">DUF3606 domain-containing protein</fullName>
    </recommendedName>
</protein>
<gene>
    <name evidence="1" type="ORF">ACFFJK_21505</name>
</gene>
<keyword evidence="2" id="KW-1185">Reference proteome</keyword>
<evidence type="ECO:0000313" key="1">
    <source>
        <dbReference type="EMBL" id="MFC0254471.1"/>
    </source>
</evidence>
<organism evidence="1 2">
    <name type="scientific">Massilia consociata</name>
    <dbReference type="NCBI Taxonomy" id="760117"/>
    <lineage>
        <taxon>Bacteria</taxon>
        <taxon>Pseudomonadati</taxon>
        <taxon>Pseudomonadota</taxon>
        <taxon>Betaproteobacteria</taxon>
        <taxon>Burkholderiales</taxon>
        <taxon>Oxalobacteraceae</taxon>
        <taxon>Telluria group</taxon>
        <taxon>Massilia</taxon>
    </lineage>
</organism>
<dbReference type="Proteomes" id="UP001589773">
    <property type="component" value="Unassembled WGS sequence"/>
</dbReference>
<proteinExistence type="predicted"/>
<name>A0ABV6FLR8_9BURK</name>
<sequence>MDALAENVINAIEAAGHMAPSWIADKRAEYGKAERAEVLRWVCLSLDPANIEHAARAIGVSVEDLKATGRVLRKT</sequence>
<accession>A0ABV6FLR8</accession>
<dbReference type="RefSeq" id="WP_379681724.1">
    <property type="nucleotide sequence ID" value="NZ_JBHLWP010000025.1"/>
</dbReference>